<organism evidence="2 3">
    <name type="scientific">Byssothecium circinans</name>
    <dbReference type="NCBI Taxonomy" id="147558"/>
    <lineage>
        <taxon>Eukaryota</taxon>
        <taxon>Fungi</taxon>
        <taxon>Dikarya</taxon>
        <taxon>Ascomycota</taxon>
        <taxon>Pezizomycotina</taxon>
        <taxon>Dothideomycetes</taxon>
        <taxon>Pleosporomycetidae</taxon>
        <taxon>Pleosporales</taxon>
        <taxon>Massarineae</taxon>
        <taxon>Massarinaceae</taxon>
        <taxon>Byssothecium</taxon>
    </lineage>
</organism>
<dbReference type="OrthoDB" id="5405126at2759"/>
<feature type="compositionally biased region" description="Basic residues" evidence="1">
    <location>
        <begin position="1"/>
        <end position="18"/>
    </location>
</feature>
<gene>
    <name evidence="2" type="ORF">CC80DRAFT_589024</name>
</gene>
<dbReference type="Proteomes" id="UP000800035">
    <property type="component" value="Unassembled WGS sequence"/>
</dbReference>
<evidence type="ECO:0000256" key="1">
    <source>
        <dbReference type="SAM" id="MobiDB-lite"/>
    </source>
</evidence>
<protein>
    <submittedName>
        <fullName evidence="2">Uncharacterized protein</fullName>
    </submittedName>
</protein>
<evidence type="ECO:0000313" key="3">
    <source>
        <dbReference type="Proteomes" id="UP000800035"/>
    </source>
</evidence>
<keyword evidence="3" id="KW-1185">Reference proteome</keyword>
<evidence type="ECO:0000313" key="2">
    <source>
        <dbReference type="EMBL" id="KAF1962501.1"/>
    </source>
</evidence>
<proteinExistence type="predicted"/>
<feature type="region of interest" description="Disordered" evidence="1">
    <location>
        <begin position="1"/>
        <end position="46"/>
    </location>
</feature>
<dbReference type="AlphaFoldDB" id="A0A6A5UC88"/>
<reference evidence="2" key="1">
    <citation type="journal article" date="2020" name="Stud. Mycol.">
        <title>101 Dothideomycetes genomes: a test case for predicting lifestyles and emergence of pathogens.</title>
        <authorList>
            <person name="Haridas S."/>
            <person name="Albert R."/>
            <person name="Binder M."/>
            <person name="Bloem J."/>
            <person name="Labutti K."/>
            <person name="Salamov A."/>
            <person name="Andreopoulos B."/>
            <person name="Baker S."/>
            <person name="Barry K."/>
            <person name="Bills G."/>
            <person name="Bluhm B."/>
            <person name="Cannon C."/>
            <person name="Castanera R."/>
            <person name="Culley D."/>
            <person name="Daum C."/>
            <person name="Ezra D."/>
            <person name="Gonzalez J."/>
            <person name="Henrissat B."/>
            <person name="Kuo A."/>
            <person name="Liang C."/>
            <person name="Lipzen A."/>
            <person name="Lutzoni F."/>
            <person name="Magnuson J."/>
            <person name="Mondo S."/>
            <person name="Nolan M."/>
            <person name="Ohm R."/>
            <person name="Pangilinan J."/>
            <person name="Park H.-J."/>
            <person name="Ramirez L."/>
            <person name="Alfaro M."/>
            <person name="Sun H."/>
            <person name="Tritt A."/>
            <person name="Yoshinaga Y."/>
            <person name="Zwiers L.-H."/>
            <person name="Turgeon B."/>
            <person name="Goodwin S."/>
            <person name="Spatafora J."/>
            <person name="Crous P."/>
            <person name="Grigoriev I."/>
        </authorList>
    </citation>
    <scope>NUCLEOTIDE SEQUENCE</scope>
    <source>
        <strain evidence="2">CBS 675.92</strain>
    </source>
</reference>
<accession>A0A6A5UC88</accession>
<sequence>MHTIRRTRPSALKSHTRNAIRAPLTPRRPFSHTPTPNRGALPNFLPPSTPELTTLLTTLNAKVLLPQHLTKEQRALVYRQENRLKLESEPIEITLGDVSLPLQHLDRNRDMPGRSRTLRDIVHRSETREDWENVVRMMEGLNSAGIRVKGVWLEMIVRKLGEAGMQHLVLKALQRAGATGLRLREWGVVVEVLRAVRDKAAKADWEKEELGKALRLAEQVVELMEEGEHLGKVQGEGDWRGHPAVVALPLEMAAELAYRYEVEGVEGKVRRYAVRLMNALRQRGYLGDGAENDITLLRTKTTARPTDFPNFPSQQKALTSLARQMYTLIPIWNSLSTTRTVLDDTMPMPEEAEKVQKVIWAALQDGLQTLDILLVREGKQIADPEKGYVAYVKDAIARCQDDGEGEEGEGV</sequence>
<dbReference type="EMBL" id="ML976979">
    <property type="protein sequence ID" value="KAF1962501.1"/>
    <property type="molecule type" value="Genomic_DNA"/>
</dbReference>
<name>A0A6A5UC88_9PLEO</name>